<dbReference type="Proteomes" id="UP000623129">
    <property type="component" value="Unassembled WGS sequence"/>
</dbReference>
<dbReference type="GO" id="GO:0043565">
    <property type="term" value="F:sequence-specific DNA binding"/>
    <property type="evidence" value="ECO:0007669"/>
    <property type="project" value="InterPro"/>
</dbReference>
<evidence type="ECO:0000256" key="1">
    <source>
        <dbReference type="ARBA" id="ARBA00004123"/>
    </source>
</evidence>
<evidence type="ECO:0000256" key="4">
    <source>
        <dbReference type="ARBA" id="ARBA00023163"/>
    </source>
</evidence>
<feature type="signal peptide" evidence="6">
    <location>
        <begin position="1"/>
        <end position="25"/>
    </location>
</feature>
<evidence type="ECO:0000259" key="7">
    <source>
        <dbReference type="PROSITE" id="PS50811"/>
    </source>
</evidence>
<evidence type="ECO:0000313" key="9">
    <source>
        <dbReference type="Proteomes" id="UP000623129"/>
    </source>
</evidence>
<dbReference type="InterPro" id="IPR003657">
    <property type="entry name" value="WRKY_dom"/>
</dbReference>
<name>A0A833QIS2_9POAL</name>
<keyword evidence="4" id="KW-0804">Transcription</keyword>
<dbReference type="SMART" id="SM00774">
    <property type="entry name" value="WRKY"/>
    <property type="match status" value="1"/>
</dbReference>
<dbReference type="EMBL" id="SWLB01000017">
    <property type="protein sequence ID" value="KAF3327355.1"/>
    <property type="molecule type" value="Genomic_DNA"/>
</dbReference>
<feature type="chain" id="PRO_5032719993" evidence="6">
    <location>
        <begin position="26"/>
        <end position="259"/>
    </location>
</feature>
<dbReference type="GO" id="GO:0003700">
    <property type="term" value="F:DNA-binding transcription factor activity"/>
    <property type="evidence" value="ECO:0007669"/>
    <property type="project" value="InterPro"/>
</dbReference>
<dbReference type="SUPFAM" id="SSF118290">
    <property type="entry name" value="WRKY DNA-binding domain"/>
    <property type="match status" value="1"/>
</dbReference>
<organism evidence="8 9">
    <name type="scientific">Carex littledalei</name>
    <dbReference type="NCBI Taxonomy" id="544730"/>
    <lineage>
        <taxon>Eukaryota</taxon>
        <taxon>Viridiplantae</taxon>
        <taxon>Streptophyta</taxon>
        <taxon>Embryophyta</taxon>
        <taxon>Tracheophyta</taxon>
        <taxon>Spermatophyta</taxon>
        <taxon>Magnoliopsida</taxon>
        <taxon>Liliopsida</taxon>
        <taxon>Poales</taxon>
        <taxon>Cyperaceae</taxon>
        <taxon>Cyperoideae</taxon>
        <taxon>Cariceae</taxon>
        <taxon>Carex</taxon>
        <taxon>Carex subgen. Euthyceras</taxon>
    </lineage>
</organism>
<keyword evidence="9" id="KW-1185">Reference proteome</keyword>
<sequence length="259" mass="29418">MGVCTCFETLVTLLAWCGWRPATYDFPPTIFGGDLLESPHGALTVRELTMPSFRLIGLLQNSRNGEEVVLKQDLAERLFREALQTLIKPCALYDEVWCRVEDNSWINNTSMPYDDGYQWRKYGDKKTSGTDFSRSNFRCTYKEEYECKAKKVVQQTSDGDTPLFQVTYTNKHTCNFCKTISPPTSQSSSFGSIEKDSGINQMPDSMPQLLINQGSCLVDANNLREIYTSASMVERNCEWDLDSLLMDLVGFVSDDYLLS</sequence>
<dbReference type="PROSITE" id="PS50811">
    <property type="entry name" value="WRKY"/>
    <property type="match status" value="1"/>
</dbReference>
<keyword evidence="5" id="KW-0539">Nucleus</keyword>
<evidence type="ECO:0000256" key="6">
    <source>
        <dbReference type="SAM" id="SignalP"/>
    </source>
</evidence>
<gene>
    <name evidence="8" type="ORF">FCM35_KLT07473</name>
</gene>
<accession>A0A833QIS2</accession>
<proteinExistence type="predicted"/>
<evidence type="ECO:0000256" key="2">
    <source>
        <dbReference type="ARBA" id="ARBA00023015"/>
    </source>
</evidence>
<dbReference type="OrthoDB" id="692077at2759"/>
<dbReference type="Gene3D" id="2.20.25.80">
    <property type="entry name" value="WRKY domain"/>
    <property type="match status" value="1"/>
</dbReference>
<feature type="domain" description="WRKY" evidence="7">
    <location>
        <begin position="114"/>
        <end position="172"/>
    </location>
</feature>
<dbReference type="AlphaFoldDB" id="A0A833QIS2"/>
<comment type="subcellular location">
    <subcellularLocation>
        <location evidence="1">Nucleus</location>
    </subcellularLocation>
</comment>
<dbReference type="PANTHER" id="PTHR31282">
    <property type="entry name" value="WRKY TRANSCRIPTION FACTOR 21-RELATED"/>
    <property type="match status" value="1"/>
</dbReference>
<dbReference type="Pfam" id="PF03106">
    <property type="entry name" value="WRKY"/>
    <property type="match status" value="1"/>
</dbReference>
<evidence type="ECO:0000256" key="5">
    <source>
        <dbReference type="ARBA" id="ARBA00023242"/>
    </source>
</evidence>
<keyword evidence="6" id="KW-0732">Signal</keyword>
<protein>
    <submittedName>
        <fullName evidence="8">WRKY transcription factor 53</fullName>
    </submittedName>
</protein>
<dbReference type="InterPro" id="IPR044810">
    <property type="entry name" value="WRKY_plant"/>
</dbReference>
<reference evidence="8" key="1">
    <citation type="submission" date="2020-01" db="EMBL/GenBank/DDBJ databases">
        <title>Genome sequence of Kobresia littledalei, the first chromosome-level genome in the family Cyperaceae.</title>
        <authorList>
            <person name="Qu G."/>
        </authorList>
    </citation>
    <scope>NUCLEOTIDE SEQUENCE</scope>
    <source>
        <strain evidence="8">C.B.Clarke</strain>
        <tissue evidence="8">Leaf</tissue>
    </source>
</reference>
<dbReference type="InterPro" id="IPR036576">
    <property type="entry name" value="WRKY_dom_sf"/>
</dbReference>
<keyword evidence="2" id="KW-0805">Transcription regulation</keyword>
<evidence type="ECO:0000313" key="8">
    <source>
        <dbReference type="EMBL" id="KAF3327355.1"/>
    </source>
</evidence>
<dbReference type="GO" id="GO:0005634">
    <property type="term" value="C:nucleus"/>
    <property type="evidence" value="ECO:0007669"/>
    <property type="project" value="UniProtKB-SubCell"/>
</dbReference>
<keyword evidence="3" id="KW-0238">DNA-binding</keyword>
<comment type="caution">
    <text evidence="8">The sequence shown here is derived from an EMBL/GenBank/DDBJ whole genome shotgun (WGS) entry which is preliminary data.</text>
</comment>
<evidence type="ECO:0000256" key="3">
    <source>
        <dbReference type="ARBA" id="ARBA00023125"/>
    </source>
</evidence>